<dbReference type="RefSeq" id="XP_025598749.1">
    <property type="nucleotide sequence ID" value="XM_025745203.1"/>
</dbReference>
<reference evidence="1 2" key="1">
    <citation type="journal article" date="2018" name="Mol. Biol. Evol.">
        <title>Broad Genomic Sampling Reveals a Smut Pathogenic Ancestry of the Fungal Clade Ustilaginomycotina.</title>
        <authorList>
            <person name="Kijpornyongpan T."/>
            <person name="Mondo S.J."/>
            <person name="Barry K."/>
            <person name="Sandor L."/>
            <person name="Lee J."/>
            <person name="Lipzen A."/>
            <person name="Pangilinan J."/>
            <person name="LaButti K."/>
            <person name="Hainaut M."/>
            <person name="Henrissat B."/>
            <person name="Grigoriev I.V."/>
            <person name="Spatafora J.W."/>
            <person name="Aime M.C."/>
        </authorList>
    </citation>
    <scope>NUCLEOTIDE SEQUENCE [LARGE SCALE GENOMIC DNA]</scope>
    <source>
        <strain evidence="1 2">MCA 4186</strain>
    </source>
</reference>
<dbReference type="AlphaFoldDB" id="A0A316Z9U5"/>
<accession>A0A316Z9U5</accession>
<evidence type="ECO:0000313" key="1">
    <source>
        <dbReference type="EMBL" id="PWN98470.1"/>
    </source>
</evidence>
<dbReference type="EMBL" id="KZ819291">
    <property type="protein sequence ID" value="PWN98470.1"/>
    <property type="molecule type" value="Genomic_DNA"/>
</dbReference>
<keyword evidence="2" id="KW-1185">Reference proteome</keyword>
<dbReference type="OrthoDB" id="5277092at2759"/>
<protein>
    <submittedName>
        <fullName evidence="1">Uncharacterized protein</fullName>
    </submittedName>
</protein>
<name>A0A316Z9U5_9BASI</name>
<gene>
    <name evidence="1" type="ORF">FA09DRAFT_360204</name>
</gene>
<organism evidence="1 2">
    <name type="scientific">Tilletiopsis washingtonensis</name>
    <dbReference type="NCBI Taxonomy" id="58919"/>
    <lineage>
        <taxon>Eukaryota</taxon>
        <taxon>Fungi</taxon>
        <taxon>Dikarya</taxon>
        <taxon>Basidiomycota</taxon>
        <taxon>Ustilaginomycotina</taxon>
        <taxon>Exobasidiomycetes</taxon>
        <taxon>Entylomatales</taxon>
        <taxon>Entylomatales incertae sedis</taxon>
        <taxon>Tilletiopsis</taxon>
    </lineage>
</organism>
<evidence type="ECO:0000313" key="2">
    <source>
        <dbReference type="Proteomes" id="UP000245946"/>
    </source>
</evidence>
<sequence length="105" mass="11296">MSGKSSNLTSKMDSDVHRSVAAFVQGTTSASGQPAPQAQAFSFDGERGAGSAKLCKHLPGGQTECTQIAMEAKDLFAQMQHLGFFCQLPQDPRLTHIQCRRLPSE</sequence>
<dbReference type="Proteomes" id="UP000245946">
    <property type="component" value="Unassembled WGS sequence"/>
</dbReference>
<proteinExistence type="predicted"/>
<dbReference type="GeneID" id="37272747"/>